<dbReference type="Proteomes" id="UP000028073">
    <property type="component" value="Unassembled WGS sequence"/>
</dbReference>
<protein>
    <recommendedName>
        <fullName evidence="3">V-type ATP synthase subunit E</fullName>
    </recommendedName>
</protein>
<name>A0A081NG19_9GAMM</name>
<dbReference type="OrthoDB" id="275663at2"/>
<dbReference type="EMBL" id="JOKH01000003">
    <property type="protein sequence ID" value="KEQ17392.1"/>
    <property type="molecule type" value="Genomic_DNA"/>
</dbReference>
<gene>
    <name evidence="1" type="ORF">GZ78_16490</name>
</gene>
<accession>A0A081NG19</accession>
<evidence type="ECO:0008006" key="3">
    <source>
        <dbReference type="Google" id="ProtNLM"/>
    </source>
</evidence>
<dbReference type="eggNOG" id="COG1390">
    <property type="taxonomic scope" value="Bacteria"/>
</dbReference>
<proteinExistence type="predicted"/>
<keyword evidence="2" id="KW-1185">Reference proteome</keyword>
<dbReference type="RefSeq" id="WP_034837604.1">
    <property type="nucleotide sequence ID" value="NZ_JOKH01000003.1"/>
</dbReference>
<evidence type="ECO:0000313" key="2">
    <source>
        <dbReference type="Proteomes" id="UP000028073"/>
    </source>
</evidence>
<dbReference type="AlphaFoldDB" id="A0A081NG19"/>
<dbReference type="STRING" id="1137799.GZ78_16490"/>
<comment type="caution">
    <text evidence="1">The sequence shown here is derived from an EMBL/GenBank/DDBJ whole genome shotgun (WGS) entry which is preliminary data.</text>
</comment>
<organism evidence="1 2">
    <name type="scientific">Endozoicomonas numazuensis</name>
    <dbReference type="NCBI Taxonomy" id="1137799"/>
    <lineage>
        <taxon>Bacteria</taxon>
        <taxon>Pseudomonadati</taxon>
        <taxon>Pseudomonadota</taxon>
        <taxon>Gammaproteobacteria</taxon>
        <taxon>Oceanospirillales</taxon>
        <taxon>Endozoicomonadaceae</taxon>
        <taxon>Endozoicomonas</taxon>
    </lineage>
</organism>
<reference evidence="1 2" key="1">
    <citation type="submission" date="2014-06" db="EMBL/GenBank/DDBJ databases">
        <title>Whole Genome Sequences of Three Symbiotic Endozoicomonas Bacteria.</title>
        <authorList>
            <person name="Neave M.J."/>
            <person name="Apprill A."/>
            <person name="Voolstra C.R."/>
        </authorList>
    </citation>
    <scope>NUCLEOTIDE SEQUENCE [LARGE SCALE GENOMIC DNA]</scope>
    <source>
        <strain evidence="1 2">DSM 25634</strain>
    </source>
</reference>
<sequence length="228" mass="24978">MTAAINPGGQRVSVGVQELIEKLRNQGVQDGRNQAAQIVSEAEATASELMREAQAKADAIVSKAREEADFIAKAGQEALQLAERNAVLELKDYLLEKFSGQISALVSGSLEKEEVLKQMILEVAGENHLHGEKNLEVVLPRKVIGVDELRKNPDLVKQGPLLDFVTGQAAEMLQEGVSFSVGQPDQSGIKFRLHDKEIEVELNDETVTAVLLRHLQPRFRALLEGIVK</sequence>
<evidence type="ECO:0000313" key="1">
    <source>
        <dbReference type="EMBL" id="KEQ17392.1"/>
    </source>
</evidence>